<evidence type="ECO:0000259" key="1">
    <source>
        <dbReference type="Pfam" id="PF20231"/>
    </source>
</evidence>
<gene>
    <name evidence="2" type="ORF">PACLA_8A005908</name>
</gene>
<feature type="domain" description="DUF6589" evidence="1">
    <location>
        <begin position="99"/>
        <end position="246"/>
    </location>
</feature>
<evidence type="ECO:0000313" key="3">
    <source>
        <dbReference type="Proteomes" id="UP001152795"/>
    </source>
</evidence>
<evidence type="ECO:0000313" key="2">
    <source>
        <dbReference type="EMBL" id="CAB3985521.1"/>
    </source>
</evidence>
<dbReference type="AlphaFoldDB" id="A0A7D9HL75"/>
<comment type="caution">
    <text evidence="2">The sequence shown here is derived from an EMBL/GenBank/DDBJ whole genome shotgun (WGS) entry which is preliminary data.</text>
</comment>
<sequence>MECLAKIFGTAGFYYTSRQVLGRLKVTPNSFENMFKEENYERNDEALVDFYWGVGLAMVKQFEQSIFFPDRENVDKDESENGYANILILARFKEWIFDQSSRDKTFEFFSSFVTEYGLLLQIYQESIRHGNGKTREACWMKLLCLFPPLNKKNYRDEAFVHIVHFTTTWPLAVREMFRSNCSISVKGRKHHNMAIDEYVESMVVKPMKEYAKKHTTLSMLQKINMNLELFKHVRRIYMKGFELNKATARSKPDSLPDRLKICWFAMKEKWFVNLERRNVNKYAHNSKSVDVSSASIGIVENKFLDVLSKGEKYIRENFKVLLLRLFPNMDYVEQ</sequence>
<dbReference type="Pfam" id="PF20231">
    <property type="entry name" value="DUF6589"/>
    <property type="match status" value="1"/>
</dbReference>
<protein>
    <recommendedName>
        <fullName evidence="1">DUF6589 domain-containing protein</fullName>
    </recommendedName>
</protein>
<name>A0A7D9HL75_PARCT</name>
<proteinExistence type="predicted"/>
<dbReference type="InterPro" id="IPR046496">
    <property type="entry name" value="DUF6589"/>
</dbReference>
<reference evidence="2" key="1">
    <citation type="submission" date="2020-04" db="EMBL/GenBank/DDBJ databases">
        <authorList>
            <person name="Alioto T."/>
            <person name="Alioto T."/>
            <person name="Gomez Garrido J."/>
        </authorList>
    </citation>
    <scope>NUCLEOTIDE SEQUENCE</scope>
    <source>
        <strain evidence="2">A484AB</strain>
    </source>
</reference>
<dbReference type="OrthoDB" id="5974489at2759"/>
<dbReference type="Proteomes" id="UP001152795">
    <property type="component" value="Unassembled WGS sequence"/>
</dbReference>
<accession>A0A7D9HL75</accession>
<organism evidence="2 3">
    <name type="scientific">Paramuricea clavata</name>
    <name type="common">Red gorgonian</name>
    <name type="synonym">Violescent sea-whip</name>
    <dbReference type="NCBI Taxonomy" id="317549"/>
    <lineage>
        <taxon>Eukaryota</taxon>
        <taxon>Metazoa</taxon>
        <taxon>Cnidaria</taxon>
        <taxon>Anthozoa</taxon>
        <taxon>Octocorallia</taxon>
        <taxon>Malacalcyonacea</taxon>
        <taxon>Plexauridae</taxon>
        <taxon>Paramuricea</taxon>
    </lineage>
</organism>
<dbReference type="EMBL" id="CACRXK020000882">
    <property type="protein sequence ID" value="CAB3985521.1"/>
    <property type="molecule type" value="Genomic_DNA"/>
</dbReference>
<keyword evidence="3" id="KW-1185">Reference proteome</keyword>